<feature type="compositionally biased region" description="Acidic residues" evidence="1">
    <location>
        <begin position="107"/>
        <end position="123"/>
    </location>
</feature>
<dbReference type="Proteomes" id="UP000231279">
    <property type="component" value="Unassembled WGS sequence"/>
</dbReference>
<gene>
    <name evidence="2" type="ORF">CDL12_14873</name>
</gene>
<organism evidence="2 3">
    <name type="scientific">Handroanthus impetiginosus</name>
    <dbReference type="NCBI Taxonomy" id="429701"/>
    <lineage>
        <taxon>Eukaryota</taxon>
        <taxon>Viridiplantae</taxon>
        <taxon>Streptophyta</taxon>
        <taxon>Embryophyta</taxon>
        <taxon>Tracheophyta</taxon>
        <taxon>Spermatophyta</taxon>
        <taxon>Magnoliopsida</taxon>
        <taxon>eudicotyledons</taxon>
        <taxon>Gunneridae</taxon>
        <taxon>Pentapetalae</taxon>
        <taxon>asterids</taxon>
        <taxon>lamiids</taxon>
        <taxon>Lamiales</taxon>
        <taxon>Bignoniaceae</taxon>
        <taxon>Crescentiina</taxon>
        <taxon>Tabebuia alliance</taxon>
        <taxon>Handroanthus</taxon>
    </lineage>
</organism>
<feature type="compositionally biased region" description="Basic and acidic residues" evidence="1">
    <location>
        <begin position="196"/>
        <end position="206"/>
    </location>
</feature>
<sequence>MTECKETSGDARAAYVETACEDRPQITFEDGQEGSPKIVEETAQEKDWFNDDFLTELFDFEENVLNSQVKSNESVNKENQEKSAKHNLRIGKRKQAQVNSDSSEFVDSSDENFENEDGEDSGDSDAPSEALEDIEGSSEDDIFIEKSSTKRDLIKKLKTILKRQRRAVHRGQSQNLHIDEGSADWYTDPEDDEDIDRTPASDDESPRLPQYIDGQNMKNFEMKPCLKFANVDVYRKAFRDWSVRKGYEFEFVKNERSRVTAMSLPIKNNTGGVYARSL</sequence>
<evidence type="ECO:0000256" key="1">
    <source>
        <dbReference type="SAM" id="MobiDB-lite"/>
    </source>
</evidence>
<dbReference type="AlphaFoldDB" id="A0A2G9H4T0"/>
<feature type="compositionally biased region" description="Basic residues" evidence="1">
    <location>
        <begin position="85"/>
        <end position="95"/>
    </location>
</feature>
<comment type="caution">
    <text evidence="2">The sequence shown here is derived from an EMBL/GenBank/DDBJ whole genome shotgun (WGS) entry which is preliminary data.</text>
</comment>
<dbReference type="OrthoDB" id="1852000at2759"/>
<feature type="compositionally biased region" description="Acidic residues" evidence="1">
    <location>
        <begin position="130"/>
        <end position="142"/>
    </location>
</feature>
<feature type="compositionally biased region" description="Basic and acidic residues" evidence="1">
    <location>
        <begin position="75"/>
        <end position="84"/>
    </location>
</feature>
<accession>A0A2G9H4T0</accession>
<reference evidence="3" key="1">
    <citation type="journal article" date="2018" name="Gigascience">
        <title>Genome assembly of the Pink Ipe (Handroanthus impetiginosus, Bignoniaceae), a highly valued, ecologically keystone Neotropical timber forest tree.</title>
        <authorList>
            <person name="Silva-Junior O.B."/>
            <person name="Grattapaglia D."/>
            <person name="Novaes E."/>
            <person name="Collevatti R.G."/>
        </authorList>
    </citation>
    <scope>NUCLEOTIDE SEQUENCE [LARGE SCALE GENOMIC DNA]</scope>
    <source>
        <strain evidence="3">cv. UFG-1</strain>
    </source>
</reference>
<feature type="region of interest" description="Disordered" evidence="1">
    <location>
        <begin position="164"/>
        <end position="209"/>
    </location>
</feature>
<proteinExistence type="predicted"/>
<name>A0A2G9H4T0_9LAMI</name>
<evidence type="ECO:0000313" key="3">
    <source>
        <dbReference type="Proteomes" id="UP000231279"/>
    </source>
</evidence>
<protein>
    <recommendedName>
        <fullName evidence="4">Transposase MuDR plant domain-containing protein</fullName>
    </recommendedName>
</protein>
<keyword evidence="3" id="KW-1185">Reference proteome</keyword>
<evidence type="ECO:0000313" key="2">
    <source>
        <dbReference type="EMBL" id="PIN12516.1"/>
    </source>
</evidence>
<feature type="region of interest" description="Disordered" evidence="1">
    <location>
        <begin position="69"/>
        <end position="145"/>
    </location>
</feature>
<dbReference type="EMBL" id="NKXS01002678">
    <property type="protein sequence ID" value="PIN12516.1"/>
    <property type="molecule type" value="Genomic_DNA"/>
</dbReference>
<evidence type="ECO:0008006" key="4">
    <source>
        <dbReference type="Google" id="ProtNLM"/>
    </source>
</evidence>